<dbReference type="Pfam" id="PF08541">
    <property type="entry name" value="ACP_syn_III_C"/>
    <property type="match status" value="1"/>
</dbReference>
<dbReference type="GO" id="GO:0033818">
    <property type="term" value="F:beta-ketoacyl-acyl-carrier-protein synthase III activity"/>
    <property type="evidence" value="ECO:0007669"/>
    <property type="project" value="UniProtKB-UniRule"/>
</dbReference>
<evidence type="ECO:0000256" key="1">
    <source>
        <dbReference type="ARBA" id="ARBA00008642"/>
    </source>
</evidence>
<keyword evidence="5 9" id="KW-0276">Fatty acid metabolism</keyword>
<evidence type="ECO:0000256" key="9">
    <source>
        <dbReference type="HAMAP-Rule" id="MF_01815"/>
    </source>
</evidence>
<dbReference type="InterPro" id="IPR016039">
    <property type="entry name" value="Thiolase-like"/>
</dbReference>
<dbReference type="InterPro" id="IPR004655">
    <property type="entry name" value="FabH"/>
</dbReference>
<comment type="catalytic activity">
    <reaction evidence="9">
        <text>malonyl-[ACP] + acetyl-CoA + H(+) = 3-oxobutanoyl-[ACP] + CO2 + CoA</text>
        <dbReference type="Rhea" id="RHEA:12080"/>
        <dbReference type="Rhea" id="RHEA-COMP:9623"/>
        <dbReference type="Rhea" id="RHEA-COMP:9625"/>
        <dbReference type="ChEBI" id="CHEBI:15378"/>
        <dbReference type="ChEBI" id="CHEBI:16526"/>
        <dbReference type="ChEBI" id="CHEBI:57287"/>
        <dbReference type="ChEBI" id="CHEBI:57288"/>
        <dbReference type="ChEBI" id="CHEBI:78449"/>
        <dbReference type="ChEBI" id="CHEBI:78450"/>
        <dbReference type="EC" id="2.3.1.180"/>
    </reaction>
</comment>
<evidence type="ECO:0000256" key="7">
    <source>
        <dbReference type="ARBA" id="ARBA00023160"/>
    </source>
</evidence>
<reference evidence="12 13" key="1">
    <citation type="submission" date="2019-08" db="EMBL/GenBank/DDBJ databases">
        <title>In-depth cultivation of the pig gut microbiome towards novel bacterial diversity and tailored functional studies.</title>
        <authorList>
            <person name="Wylensek D."/>
            <person name="Hitch T.C.A."/>
            <person name="Clavel T."/>
        </authorList>
    </citation>
    <scope>NUCLEOTIDE SEQUENCE [LARGE SCALE GENOMIC DNA]</scope>
    <source>
        <strain evidence="12 13">WCA-380-WT-3A</strain>
    </source>
</reference>
<feature type="active site" evidence="9">
    <location>
        <position position="122"/>
    </location>
</feature>
<keyword evidence="7 9" id="KW-0275">Fatty acid biosynthesis</keyword>
<dbReference type="AlphaFoldDB" id="A0A7K0J752"/>
<dbReference type="PANTHER" id="PTHR34069">
    <property type="entry name" value="3-OXOACYL-[ACYL-CARRIER-PROTEIN] SYNTHASE 3"/>
    <property type="match status" value="1"/>
</dbReference>
<keyword evidence="3 9" id="KW-0444">Lipid biosynthesis</keyword>
<dbReference type="Gene3D" id="3.40.47.10">
    <property type="match status" value="2"/>
</dbReference>
<comment type="function">
    <text evidence="9">Catalyzes the condensation reaction of fatty acid synthesis by the addition to an acyl acceptor of two carbons from malonyl-ACP. Catalyzes the first condensation reaction which initiates fatty acid synthesis and may therefore play a role in governing the total rate of fatty acid production. Possesses both acetoacetyl-ACP synthase and acetyl transacylase activities. Its substrate specificity determines the biosynthesis of branched-chain and/or straight-chain of fatty acids.</text>
</comment>
<dbReference type="EMBL" id="VUMG01000002">
    <property type="protein sequence ID" value="MSS45663.1"/>
    <property type="molecule type" value="Genomic_DNA"/>
</dbReference>
<gene>
    <name evidence="9" type="primary">fabH</name>
    <name evidence="12" type="ORF">FYJ43_06325</name>
</gene>
<keyword evidence="4 9" id="KW-0808">Transferase</keyword>
<evidence type="ECO:0000313" key="13">
    <source>
        <dbReference type="Proteomes" id="UP000466104"/>
    </source>
</evidence>
<dbReference type="RefSeq" id="WP_154562957.1">
    <property type="nucleotide sequence ID" value="NZ_VUMG01000002.1"/>
</dbReference>
<feature type="active site" evidence="9">
    <location>
        <position position="288"/>
    </location>
</feature>
<dbReference type="GO" id="GO:0044550">
    <property type="term" value="P:secondary metabolite biosynthetic process"/>
    <property type="evidence" value="ECO:0007669"/>
    <property type="project" value="TreeGrafter"/>
</dbReference>
<evidence type="ECO:0000256" key="6">
    <source>
        <dbReference type="ARBA" id="ARBA00023098"/>
    </source>
</evidence>
<comment type="pathway">
    <text evidence="9">Lipid metabolism; fatty acid biosynthesis.</text>
</comment>
<dbReference type="GO" id="GO:0005737">
    <property type="term" value="C:cytoplasm"/>
    <property type="evidence" value="ECO:0007669"/>
    <property type="project" value="UniProtKB-SubCell"/>
</dbReference>
<comment type="subcellular location">
    <subcellularLocation>
        <location evidence="9">Cytoplasm</location>
    </subcellularLocation>
</comment>
<feature type="domain" description="Beta-ketoacyl-[acyl-carrier-protein] synthase III N-terminal" evidence="11">
    <location>
        <begin position="116"/>
        <end position="191"/>
    </location>
</feature>
<comment type="domain">
    <text evidence="9">The last Arg residue of the ACP-binding site is essential for the weak association between ACP/AcpP and FabH.</text>
</comment>
<accession>A0A7K0J752</accession>
<evidence type="ECO:0000313" key="12">
    <source>
        <dbReference type="EMBL" id="MSS45663.1"/>
    </source>
</evidence>
<dbReference type="CDD" id="cd00830">
    <property type="entry name" value="KAS_III"/>
    <property type="match status" value="1"/>
</dbReference>
<keyword evidence="13" id="KW-1185">Reference proteome</keyword>
<proteinExistence type="inferred from homology"/>
<protein>
    <recommendedName>
        <fullName evidence="9">Beta-ketoacyl-[acyl-carrier-protein] synthase III</fullName>
        <shortName evidence="9">Beta-ketoacyl-ACP synthase III</shortName>
        <shortName evidence="9">KAS III</shortName>
        <ecNumber evidence="9">2.3.1.180</ecNumber>
    </recommendedName>
    <alternativeName>
        <fullName evidence="9">3-oxoacyl-[acyl-carrier-protein] synthase 3</fullName>
    </alternativeName>
    <alternativeName>
        <fullName evidence="9">3-oxoacyl-[acyl-carrier-protein] synthase III</fullName>
    </alternativeName>
</protein>
<evidence type="ECO:0000259" key="10">
    <source>
        <dbReference type="Pfam" id="PF08541"/>
    </source>
</evidence>
<dbReference type="InterPro" id="IPR013751">
    <property type="entry name" value="ACP_syn_III_N"/>
</dbReference>
<dbReference type="HAMAP" id="MF_01815">
    <property type="entry name" value="FabH"/>
    <property type="match status" value="1"/>
</dbReference>
<dbReference type="InterPro" id="IPR013747">
    <property type="entry name" value="ACP_syn_III_C"/>
</dbReference>
<comment type="similarity">
    <text evidence="1 9">Belongs to the thiolase-like superfamily. FabH family.</text>
</comment>
<dbReference type="NCBIfam" id="TIGR00747">
    <property type="entry name" value="fabH"/>
    <property type="match status" value="1"/>
</dbReference>
<keyword evidence="8 9" id="KW-0012">Acyltransferase</keyword>
<dbReference type="EC" id="2.3.1.180" evidence="9"/>
<comment type="subunit">
    <text evidence="9">Homodimer.</text>
</comment>
<evidence type="ECO:0000256" key="5">
    <source>
        <dbReference type="ARBA" id="ARBA00022832"/>
    </source>
</evidence>
<comment type="caution">
    <text evidence="12">The sequence shown here is derived from an EMBL/GenBank/DDBJ whole genome shotgun (WGS) entry which is preliminary data.</text>
</comment>
<evidence type="ECO:0000256" key="3">
    <source>
        <dbReference type="ARBA" id="ARBA00022516"/>
    </source>
</evidence>
<sequence length="332" mass="35341">MTAIKTRPVDRYSTFLSTGSTRGSRVVTNEEMCTIIDSTPEWIEQRTGITERRWATESETVLSMGTEAARIALERSGLQTSQIDAIIVASVSHHRPSPSLATYIARELGLGDAAAFDLNGACAGFCYSTALADSMIRTGSANYVLVIGVEKLSDMTNLDDRSTAFLFSDGAGAAVIGASDEPGIGPVVWGSRSDQLATIEIEDWAAASADPGKTHPLIHMEGHAVFKWAMTDVAKRAAETVAEAGITPEDLDVFIPHQANDRITDVVCRHLKLPQSVTVCHDIADMGNTSAASVPIAIDRMLQRGEAHSGDLALIIGFGAGLVYAGQVIRLP</sequence>
<dbReference type="PANTHER" id="PTHR34069:SF2">
    <property type="entry name" value="BETA-KETOACYL-[ACYL-CARRIER-PROTEIN] SYNTHASE III"/>
    <property type="match status" value="1"/>
</dbReference>
<evidence type="ECO:0000256" key="4">
    <source>
        <dbReference type="ARBA" id="ARBA00022679"/>
    </source>
</evidence>
<keyword evidence="6 9" id="KW-0443">Lipid metabolism</keyword>
<name>A0A7K0J752_9ACTN</name>
<dbReference type="UniPathway" id="UPA00094"/>
<feature type="region of interest" description="ACP-binding" evidence="9">
    <location>
        <begin position="258"/>
        <end position="262"/>
    </location>
</feature>
<feature type="active site" evidence="9">
    <location>
        <position position="257"/>
    </location>
</feature>
<evidence type="ECO:0000259" key="11">
    <source>
        <dbReference type="Pfam" id="PF08545"/>
    </source>
</evidence>
<keyword evidence="2 9" id="KW-0963">Cytoplasm</keyword>
<evidence type="ECO:0000256" key="8">
    <source>
        <dbReference type="ARBA" id="ARBA00023315"/>
    </source>
</evidence>
<feature type="domain" description="Beta-ketoacyl-[acyl-carrier-protein] synthase III C-terminal" evidence="10">
    <location>
        <begin position="242"/>
        <end position="330"/>
    </location>
</feature>
<keyword evidence="9" id="KW-0511">Multifunctional enzyme</keyword>
<evidence type="ECO:0000256" key="2">
    <source>
        <dbReference type="ARBA" id="ARBA00022490"/>
    </source>
</evidence>
<dbReference type="Proteomes" id="UP000466104">
    <property type="component" value="Unassembled WGS sequence"/>
</dbReference>
<dbReference type="GO" id="GO:0004315">
    <property type="term" value="F:3-oxoacyl-[acyl-carrier-protein] synthase activity"/>
    <property type="evidence" value="ECO:0007669"/>
    <property type="project" value="InterPro"/>
</dbReference>
<dbReference type="NCBIfam" id="NF006829">
    <property type="entry name" value="PRK09352.1"/>
    <property type="match status" value="1"/>
</dbReference>
<organism evidence="12 13">
    <name type="scientific">Cutibacterium porci</name>
    <dbReference type="NCBI Taxonomy" id="2605781"/>
    <lineage>
        <taxon>Bacteria</taxon>
        <taxon>Bacillati</taxon>
        <taxon>Actinomycetota</taxon>
        <taxon>Actinomycetes</taxon>
        <taxon>Propionibacteriales</taxon>
        <taxon>Propionibacteriaceae</taxon>
        <taxon>Cutibacterium</taxon>
    </lineage>
</organism>
<dbReference type="SUPFAM" id="SSF53901">
    <property type="entry name" value="Thiolase-like"/>
    <property type="match status" value="1"/>
</dbReference>
<dbReference type="GO" id="GO:0006633">
    <property type="term" value="P:fatty acid biosynthetic process"/>
    <property type="evidence" value="ECO:0007669"/>
    <property type="project" value="UniProtKB-UniRule"/>
</dbReference>
<dbReference type="Pfam" id="PF08545">
    <property type="entry name" value="ACP_syn_III"/>
    <property type="match status" value="1"/>
</dbReference>